<proteinExistence type="predicted"/>
<dbReference type="PANTHER" id="PTHR46796:SF15">
    <property type="entry name" value="BLL1074 PROTEIN"/>
    <property type="match status" value="1"/>
</dbReference>
<dbReference type="PANTHER" id="PTHR46796">
    <property type="entry name" value="HTH-TYPE TRANSCRIPTIONAL ACTIVATOR RHAS-RELATED"/>
    <property type="match status" value="1"/>
</dbReference>
<dbReference type="SMART" id="SM00342">
    <property type="entry name" value="HTH_ARAC"/>
    <property type="match status" value="1"/>
</dbReference>
<dbReference type="GO" id="GO:0003700">
    <property type="term" value="F:DNA-binding transcription factor activity"/>
    <property type="evidence" value="ECO:0007669"/>
    <property type="project" value="InterPro"/>
</dbReference>
<dbReference type="InterPro" id="IPR018060">
    <property type="entry name" value="HTH_AraC"/>
</dbReference>
<name>A0A8J7KL87_9ACTN</name>
<dbReference type="GO" id="GO:0043565">
    <property type="term" value="F:sequence-specific DNA binding"/>
    <property type="evidence" value="ECO:0007669"/>
    <property type="project" value="InterPro"/>
</dbReference>
<dbReference type="Pfam" id="PF12833">
    <property type="entry name" value="HTH_18"/>
    <property type="match status" value="1"/>
</dbReference>
<keyword evidence="6" id="KW-1185">Reference proteome</keyword>
<evidence type="ECO:0000259" key="4">
    <source>
        <dbReference type="PROSITE" id="PS01124"/>
    </source>
</evidence>
<evidence type="ECO:0000313" key="5">
    <source>
        <dbReference type="EMBL" id="MBG6139039.1"/>
    </source>
</evidence>
<gene>
    <name evidence="5" type="ORF">IW245_005233</name>
</gene>
<feature type="domain" description="HTH araC/xylS-type" evidence="4">
    <location>
        <begin position="131"/>
        <end position="226"/>
    </location>
</feature>
<comment type="caution">
    <text evidence="5">The sequence shown here is derived from an EMBL/GenBank/DDBJ whole genome shotgun (WGS) entry which is preliminary data.</text>
</comment>
<keyword evidence="1" id="KW-0805">Transcription regulation</keyword>
<dbReference type="PROSITE" id="PS01124">
    <property type="entry name" value="HTH_ARAC_FAMILY_2"/>
    <property type="match status" value="1"/>
</dbReference>
<dbReference type="EMBL" id="JADOUF010000001">
    <property type="protein sequence ID" value="MBG6139039.1"/>
    <property type="molecule type" value="Genomic_DNA"/>
</dbReference>
<dbReference type="InterPro" id="IPR018062">
    <property type="entry name" value="HTH_AraC-typ_CS"/>
</dbReference>
<evidence type="ECO:0000256" key="2">
    <source>
        <dbReference type="ARBA" id="ARBA00023125"/>
    </source>
</evidence>
<dbReference type="Pfam" id="PF20240">
    <property type="entry name" value="DUF6597"/>
    <property type="match status" value="1"/>
</dbReference>
<organism evidence="5 6">
    <name type="scientific">Longispora fulva</name>
    <dbReference type="NCBI Taxonomy" id="619741"/>
    <lineage>
        <taxon>Bacteria</taxon>
        <taxon>Bacillati</taxon>
        <taxon>Actinomycetota</taxon>
        <taxon>Actinomycetes</taxon>
        <taxon>Micromonosporales</taxon>
        <taxon>Micromonosporaceae</taxon>
        <taxon>Longispora</taxon>
    </lineage>
</organism>
<dbReference type="RefSeq" id="WP_197005734.1">
    <property type="nucleotide sequence ID" value="NZ_BONS01000011.1"/>
</dbReference>
<dbReference type="PROSITE" id="PS00041">
    <property type="entry name" value="HTH_ARAC_FAMILY_1"/>
    <property type="match status" value="1"/>
</dbReference>
<dbReference type="InterPro" id="IPR050204">
    <property type="entry name" value="AraC_XylS_family_regulators"/>
</dbReference>
<keyword evidence="3" id="KW-0804">Transcription</keyword>
<sequence length="226" mass="23503">MYRERPAVGGVLWAVTVPAGDAGTSRILPDGSLDLIWADGTLLVAGPDTTAHLAVSAPGARFVGLRFAPGTGPTVLGVPACEVRDQRVPLADLWPAARVRRYADRITGSTDRPGELESLVAELLGETGPPDPLLAAVAGRLRAGHTVAGTAAAVGLSDRQLHRRSLAGFGYGAKTLARVFRLDRALGLARSGRAFADVATTAGYADQAHLSREVRALTGVTLGELR</sequence>
<dbReference type="InterPro" id="IPR046532">
    <property type="entry name" value="DUF6597"/>
</dbReference>
<reference evidence="5" key="1">
    <citation type="submission" date="2020-11" db="EMBL/GenBank/DDBJ databases">
        <title>Sequencing the genomes of 1000 actinobacteria strains.</title>
        <authorList>
            <person name="Klenk H.-P."/>
        </authorList>
    </citation>
    <scope>NUCLEOTIDE SEQUENCE</scope>
    <source>
        <strain evidence="5">DSM 45356</strain>
    </source>
</reference>
<evidence type="ECO:0000313" key="6">
    <source>
        <dbReference type="Proteomes" id="UP000622552"/>
    </source>
</evidence>
<dbReference type="AlphaFoldDB" id="A0A8J7KL87"/>
<accession>A0A8J7KL87</accession>
<protein>
    <submittedName>
        <fullName evidence="5">AraC-like DNA-binding protein</fullName>
    </submittedName>
</protein>
<dbReference type="Gene3D" id="1.10.10.60">
    <property type="entry name" value="Homeodomain-like"/>
    <property type="match status" value="1"/>
</dbReference>
<evidence type="ECO:0000256" key="3">
    <source>
        <dbReference type="ARBA" id="ARBA00023163"/>
    </source>
</evidence>
<dbReference type="Proteomes" id="UP000622552">
    <property type="component" value="Unassembled WGS sequence"/>
</dbReference>
<keyword evidence="2 5" id="KW-0238">DNA-binding</keyword>
<evidence type="ECO:0000256" key="1">
    <source>
        <dbReference type="ARBA" id="ARBA00023015"/>
    </source>
</evidence>